<evidence type="ECO:0000256" key="1">
    <source>
        <dbReference type="SAM" id="MobiDB-lite"/>
    </source>
</evidence>
<feature type="compositionally biased region" description="Basic and acidic residues" evidence="1">
    <location>
        <begin position="524"/>
        <end position="538"/>
    </location>
</feature>
<reference evidence="2 3" key="1">
    <citation type="journal article" date="2018" name="Nat. Ecol. Evol.">
        <title>Genomic signatures of mitonuclear coevolution across populations of Tigriopus californicus.</title>
        <authorList>
            <person name="Barreto F.S."/>
            <person name="Watson E.T."/>
            <person name="Lima T.G."/>
            <person name="Willett C.S."/>
            <person name="Edmands S."/>
            <person name="Li W."/>
            <person name="Burton R.S."/>
        </authorList>
    </citation>
    <scope>NUCLEOTIDE SEQUENCE [LARGE SCALE GENOMIC DNA]</scope>
    <source>
        <strain evidence="2 3">San Diego</strain>
    </source>
</reference>
<feature type="compositionally biased region" description="Polar residues" evidence="1">
    <location>
        <begin position="858"/>
        <end position="873"/>
    </location>
</feature>
<evidence type="ECO:0000313" key="3">
    <source>
        <dbReference type="Proteomes" id="UP000318571"/>
    </source>
</evidence>
<keyword evidence="3" id="KW-1185">Reference proteome</keyword>
<feature type="region of interest" description="Disordered" evidence="1">
    <location>
        <begin position="361"/>
        <end position="410"/>
    </location>
</feature>
<accession>A0A553NXL3</accession>
<name>A0A553NXL3_TIGCA</name>
<feature type="region of interest" description="Disordered" evidence="1">
    <location>
        <begin position="841"/>
        <end position="887"/>
    </location>
</feature>
<feature type="region of interest" description="Disordered" evidence="1">
    <location>
        <begin position="1"/>
        <end position="55"/>
    </location>
</feature>
<feature type="compositionally biased region" description="Low complexity" evidence="1">
    <location>
        <begin position="513"/>
        <end position="522"/>
    </location>
</feature>
<dbReference type="Proteomes" id="UP000318571">
    <property type="component" value="Chromosome 9"/>
</dbReference>
<feature type="region of interest" description="Disordered" evidence="1">
    <location>
        <begin position="137"/>
        <end position="167"/>
    </location>
</feature>
<feature type="compositionally biased region" description="Low complexity" evidence="1">
    <location>
        <begin position="32"/>
        <end position="51"/>
    </location>
</feature>
<feature type="region of interest" description="Disordered" evidence="1">
    <location>
        <begin position="501"/>
        <end position="538"/>
    </location>
</feature>
<gene>
    <name evidence="2" type="ORF">TCAL_10299</name>
</gene>
<organism evidence="2 3">
    <name type="scientific">Tigriopus californicus</name>
    <name type="common">Marine copepod</name>
    <dbReference type="NCBI Taxonomy" id="6832"/>
    <lineage>
        <taxon>Eukaryota</taxon>
        <taxon>Metazoa</taxon>
        <taxon>Ecdysozoa</taxon>
        <taxon>Arthropoda</taxon>
        <taxon>Crustacea</taxon>
        <taxon>Multicrustacea</taxon>
        <taxon>Hexanauplia</taxon>
        <taxon>Copepoda</taxon>
        <taxon>Harpacticoida</taxon>
        <taxon>Harpacticidae</taxon>
        <taxon>Tigriopus</taxon>
    </lineage>
</organism>
<dbReference type="AlphaFoldDB" id="A0A553NXL3"/>
<proteinExistence type="predicted"/>
<feature type="region of interest" description="Disordered" evidence="1">
    <location>
        <begin position="776"/>
        <end position="813"/>
    </location>
</feature>
<feature type="compositionally biased region" description="Low complexity" evidence="1">
    <location>
        <begin position="874"/>
        <end position="887"/>
    </location>
</feature>
<comment type="caution">
    <text evidence="2">The sequence shown here is derived from an EMBL/GenBank/DDBJ whole genome shotgun (WGS) entry which is preliminary data.</text>
</comment>
<feature type="compositionally biased region" description="Polar residues" evidence="1">
    <location>
        <begin position="13"/>
        <end position="29"/>
    </location>
</feature>
<sequence length="962" mass="102262">MLTSPNRGRGQQKLASSPSGKSCSKQLLSDPSCGQSGASNSNSAHSSRSTSPMNSVFRSLKRARFLRDKFSKRSFSDSSVSMDQTGRIIKGSAGTSPSRLLYPKYEFGVEQRSTSMIVHNNHSQHNRTAAVRGNSTLISPKSGLTSPKPLGRRIQSAFSSPQDGNKRLTPEDLWNSIGLNLEDGSSGVYSLLNIDVCGCASVGGGGFSEPLGHWREEMNDKPIRTQTKCVRNLASGTQSGHKHSSECVPLSIKEVERSSLLCKHTVGQVGVSPSVSLNTDQGGSKFTNGAGGHSWMGLVPSYPPHSTLATTTDPSSKSDLSSLSNCAKCVCGVSKGMATTRSNIVGSQPLDRNHLTLVHTTTSEEDNKNQCRSSAGGCGGSAGGSSYAKSPNANISRRMRNDLSTPPRATTLSKKAIANEESSAMSCHELVENARLSHGLQSREKPRDGNNYDLQTSFIGGSGSGGGCGGALSSSSSPSVTCPSFMAPNYETVEPSSVVGASKLRRNHDPSRSRSSSSSSSSVRLDDRGDFGSSSRELREQRLNCKGIRSGQLGDLLVAQRARNSPTTKTPEQLEQSRVKDDEKSEEQECGTEVRADDSSGGRPSPGTTNNIFYRHEVVEGCSVGRNPESFDESFDLSSVSNLCATTPQKGSEKRSSWNVTTLGGIANTLEQIPKSEQIKPNALAPDYQKTTTSVSTPVERDVVQKPVGQPQTSLRIVSDVPGEMEREELMDRLEQSLGYSTCRLPRVLTVAQRRRAGMVKQWSMDETKSWFYSRSSSLDRQGPHLATQDEDPSNSGTSSPLTSSAIPFATGGGVGGGGGGGVTAAAAPPSVGISSAAKLSSAGTSLSGEKRRRFFQRKNTCSAPASSTESVDSSLPSRKSSQESSSVSAVSKVLEEVFRTSTLLNWDSDLDIFPSPGTSQAIHSHLSSTMSPPTVISAGLRAYGIALRKSLLQKKRPLFPQ</sequence>
<feature type="compositionally biased region" description="Polar residues" evidence="1">
    <location>
        <begin position="562"/>
        <end position="574"/>
    </location>
</feature>
<feature type="compositionally biased region" description="Basic and acidic residues" evidence="1">
    <location>
        <begin position="441"/>
        <end position="450"/>
    </location>
</feature>
<evidence type="ECO:0000313" key="2">
    <source>
        <dbReference type="EMBL" id="TRY70172.1"/>
    </source>
</evidence>
<dbReference type="EMBL" id="VCGU01000009">
    <property type="protein sequence ID" value="TRY70172.1"/>
    <property type="molecule type" value="Genomic_DNA"/>
</dbReference>
<feature type="compositionally biased region" description="Low complexity" evidence="1">
    <location>
        <begin position="794"/>
        <end position="805"/>
    </location>
</feature>
<protein>
    <submittedName>
        <fullName evidence="2">Uncharacterized protein</fullName>
    </submittedName>
</protein>
<feature type="region of interest" description="Disordered" evidence="1">
    <location>
        <begin position="437"/>
        <end position="458"/>
    </location>
</feature>
<feature type="region of interest" description="Disordered" evidence="1">
    <location>
        <begin position="562"/>
        <end position="611"/>
    </location>
</feature>